<accession>A0A0N8GNY3</accession>
<keyword evidence="1" id="KW-0472">Membrane</keyword>
<comment type="caution">
    <text evidence="2">The sequence shown here is derived from an EMBL/GenBank/DDBJ whole genome shotgun (WGS) entry which is preliminary data.</text>
</comment>
<evidence type="ECO:0000313" key="3">
    <source>
        <dbReference type="Proteomes" id="UP000050417"/>
    </source>
</evidence>
<evidence type="ECO:0000313" key="2">
    <source>
        <dbReference type="EMBL" id="KPL79378.1"/>
    </source>
</evidence>
<dbReference type="Proteomes" id="UP000050417">
    <property type="component" value="Unassembled WGS sequence"/>
</dbReference>
<proteinExistence type="predicted"/>
<feature type="transmembrane region" description="Helical" evidence="1">
    <location>
        <begin position="6"/>
        <end position="23"/>
    </location>
</feature>
<organism evidence="2 3">
    <name type="scientific">Ornatilinea apprima</name>
    <dbReference type="NCBI Taxonomy" id="1134406"/>
    <lineage>
        <taxon>Bacteria</taxon>
        <taxon>Bacillati</taxon>
        <taxon>Chloroflexota</taxon>
        <taxon>Anaerolineae</taxon>
        <taxon>Anaerolineales</taxon>
        <taxon>Anaerolineaceae</taxon>
        <taxon>Ornatilinea</taxon>
    </lineage>
</organism>
<evidence type="ECO:0000256" key="1">
    <source>
        <dbReference type="SAM" id="Phobius"/>
    </source>
</evidence>
<reference evidence="2 3" key="1">
    <citation type="submission" date="2015-07" db="EMBL/GenBank/DDBJ databases">
        <title>Genome sequence of Ornatilinea apprima DSM 23815.</title>
        <authorList>
            <person name="Hemp J."/>
            <person name="Ward L.M."/>
            <person name="Pace L.A."/>
            <person name="Fischer W.W."/>
        </authorList>
    </citation>
    <scope>NUCLEOTIDE SEQUENCE [LARGE SCALE GENOMIC DNA]</scope>
    <source>
        <strain evidence="2 3">P3M-1</strain>
    </source>
</reference>
<keyword evidence="3" id="KW-1185">Reference proteome</keyword>
<keyword evidence="1" id="KW-1133">Transmembrane helix</keyword>
<dbReference type="EMBL" id="LGCL01000013">
    <property type="protein sequence ID" value="KPL79378.1"/>
    <property type="molecule type" value="Genomic_DNA"/>
</dbReference>
<keyword evidence="1" id="KW-0812">Transmembrane</keyword>
<protein>
    <submittedName>
        <fullName evidence="2">Uncharacterized protein</fullName>
    </submittedName>
</protein>
<name>A0A0N8GNY3_9CHLR</name>
<sequence>MELIVAGGRLAVWVAASVVFVLFQFDSRSNWQQAGGTQGYDESVGDSLKARLQVLQRGTRL</sequence>
<gene>
    <name evidence="2" type="ORF">ADN00_02780</name>
</gene>
<dbReference type="AlphaFoldDB" id="A0A0N8GNY3"/>